<feature type="compositionally biased region" description="Basic and acidic residues" evidence="2">
    <location>
        <begin position="85"/>
        <end position="96"/>
    </location>
</feature>
<sequence length="109" mass="11963">MGAPRVRITYCTQCQWLLRAAWMAQELLSTFGTDLGEVALVPGTGGVYLIEVDDTLVWDRSRDGGFPDPKTLKQRVRDVIAPGRDLGHADRPRDPRTGQAATGLPDQTV</sequence>
<evidence type="ECO:0000313" key="4">
    <source>
        <dbReference type="Proteomes" id="UP001597286"/>
    </source>
</evidence>
<comment type="caution">
    <text evidence="3">The sequence shown here is derived from an EMBL/GenBank/DDBJ whole genome shotgun (WGS) entry which is preliminary data.</text>
</comment>
<dbReference type="Proteomes" id="UP001597286">
    <property type="component" value="Unassembled WGS sequence"/>
</dbReference>
<proteinExistence type="predicted"/>
<accession>A0ABW4PDX9</accession>
<reference evidence="4" key="1">
    <citation type="journal article" date="2019" name="Int. J. Syst. Evol. Microbiol.">
        <title>The Global Catalogue of Microorganisms (GCM) 10K type strain sequencing project: providing services to taxonomists for standard genome sequencing and annotation.</title>
        <authorList>
            <consortium name="The Broad Institute Genomics Platform"/>
            <consortium name="The Broad Institute Genome Sequencing Center for Infectious Disease"/>
            <person name="Wu L."/>
            <person name="Ma J."/>
        </authorList>
    </citation>
    <scope>NUCLEOTIDE SEQUENCE [LARGE SCALE GENOMIC DNA]</scope>
    <source>
        <strain evidence="4">DT72</strain>
    </source>
</reference>
<feature type="region of interest" description="Disordered" evidence="2">
    <location>
        <begin position="81"/>
        <end position="109"/>
    </location>
</feature>
<evidence type="ECO:0000256" key="2">
    <source>
        <dbReference type="SAM" id="MobiDB-lite"/>
    </source>
</evidence>
<evidence type="ECO:0000313" key="3">
    <source>
        <dbReference type="EMBL" id="MFD1815595.1"/>
    </source>
</evidence>
<dbReference type="PANTHER" id="PTHR36417:SF2">
    <property type="entry name" value="SELENOPROTEIN DOMAIN PROTEIN (AFU_ORTHOLOGUE AFUA_1G05220)"/>
    <property type="match status" value="1"/>
</dbReference>
<evidence type="ECO:0000256" key="1">
    <source>
        <dbReference type="ARBA" id="ARBA00023284"/>
    </source>
</evidence>
<keyword evidence="4" id="KW-1185">Reference proteome</keyword>
<dbReference type="RefSeq" id="WP_378488056.1">
    <property type="nucleotide sequence ID" value="NZ_JBHUFB010000022.1"/>
</dbReference>
<organism evidence="3 4">
    <name type="scientific">Rhodococcus gannanensis</name>
    <dbReference type="NCBI Taxonomy" id="1960308"/>
    <lineage>
        <taxon>Bacteria</taxon>
        <taxon>Bacillati</taxon>
        <taxon>Actinomycetota</taxon>
        <taxon>Actinomycetes</taxon>
        <taxon>Mycobacteriales</taxon>
        <taxon>Nocardiaceae</taxon>
        <taxon>Rhodococcus</taxon>
    </lineage>
</organism>
<protein>
    <submittedName>
        <fullName evidence="3">SelT/SelW/SelH family protein</fullName>
    </submittedName>
</protein>
<dbReference type="NCBIfam" id="TIGR02174">
    <property type="entry name" value="CXXU_selWTH"/>
    <property type="match status" value="1"/>
</dbReference>
<keyword evidence="1" id="KW-0676">Redox-active center</keyword>
<dbReference type="InterPro" id="IPR011893">
    <property type="entry name" value="Selenoprotein_Rdx-typ"/>
</dbReference>
<name>A0ABW4PDX9_9NOCA</name>
<dbReference type="Pfam" id="PF10262">
    <property type="entry name" value="Rdx"/>
    <property type="match status" value="1"/>
</dbReference>
<dbReference type="InterPro" id="IPR036249">
    <property type="entry name" value="Thioredoxin-like_sf"/>
</dbReference>
<dbReference type="SUPFAM" id="SSF52833">
    <property type="entry name" value="Thioredoxin-like"/>
    <property type="match status" value="1"/>
</dbReference>
<dbReference type="EMBL" id="JBHUFB010000022">
    <property type="protein sequence ID" value="MFD1815595.1"/>
    <property type="molecule type" value="Genomic_DNA"/>
</dbReference>
<dbReference type="PANTHER" id="PTHR36417">
    <property type="entry name" value="SELENOPROTEIN DOMAIN PROTEIN (AFU_ORTHOLOGUE AFUA_1G05220)"/>
    <property type="match status" value="1"/>
</dbReference>
<gene>
    <name evidence="3" type="ORF">ACFSJG_25555</name>
</gene>
<dbReference type="Gene3D" id="3.40.30.10">
    <property type="entry name" value="Glutaredoxin"/>
    <property type="match status" value="1"/>
</dbReference>